<protein>
    <recommendedName>
        <fullName evidence="3">Fur-regulated basic protein FbpA</fullName>
    </recommendedName>
</protein>
<reference evidence="1 2" key="1">
    <citation type="submission" date="2021-06" db="EMBL/GenBank/DDBJ databases">
        <authorList>
            <person name="Criscuolo A."/>
        </authorList>
    </citation>
    <scope>NUCLEOTIDE SEQUENCE [LARGE SCALE GENOMIC DNA]</scope>
    <source>
        <strain evidence="2">CIP 111802</strain>
    </source>
</reference>
<gene>
    <name evidence="1" type="ORF">PAECIP111802_01960</name>
</gene>
<comment type="caution">
    <text evidence="1">The sequence shown here is derived from an EMBL/GenBank/DDBJ whole genome shotgun (WGS) entry which is preliminary data.</text>
</comment>
<evidence type="ECO:0000313" key="2">
    <source>
        <dbReference type="Proteomes" id="UP000730618"/>
    </source>
</evidence>
<dbReference type="Proteomes" id="UP000730618">
    <property type="component" value="Unassembled WGS sequence"/>
</dbReference>
<dbReference type="EMBL" id="CAJVCE010000004">
    <property type="protein sequence ID" value="CAG7633559.1"/>
    <property type="molecule type" value="Genomic_DNA"/>
</dbReference>
<name>A0ABM8VF40_9BACL</name>
<accession>A0ABM8VF40</accession>
<keyword evidence="2" id="KW-1185">Reference proteome</keyword>
<evidence type="ECO:0000313" key="1">
    <source>
        <dbReference type="EMBL" id="CAG7633559.1"/>
    </source>
</evidence>
<proteinExistence type="predicted"/>
<organism evidence="1 2">
    <name type="scientific">Paenibacillus allorhizosphaerae</name>
    <dbReference type="NCBI Taxonomy" id="2849866"/>
    <lineage>
        <taxon>Bacteria</taxon>
        <taxon>Bacillati</taxon>
        <taxon>Bacillota</taxon>
        <taxon>Bacilli</taxon>
        <taxon>Bacillales</taxon>
        <taxon>Paenibacillaceae</taxon>
        <taxon>Paenibacillus</taxon>
    </lineage>
</organism>
<evidence type="ECO:0008006" key="3">
    <source>
        <dbReference type="Google" id="ProtNLM"/>
    </source>
</evidence>
<sequence>MNMVEISLMFNKINFVLRCHKKTKQELPLEALVEEDKKLHQRLIWYLNNKLRYSEGETPEVFLKEAEK</sequence>